<dbReference type="AlphaFoldDB" id="A0AAP7DHM7"/>
<proteinExistence type="predicted"/>
<sequence length="226" mass="24569">MMTWLTIMPSFADEGCGDMKQGNRAAKALPMRWLLAMGLAVIGVAICMWVWVKPQAVLDAGTWTDLNEEIESLIAADGKPALLNDNTMPLKGGKREDWGYKQQPAIQADVKKNSGIDTGRPDNSGSSETSATSPPLVAADEQQIKKDIKEQANVSGGKETRSQLININTADTSALMTLPGIGPSKAKAIVEYRDNKGAFRRIDDLMKVKGIGKKLMAKIRDKVRIE</sequence>
<evidence type="ECO:0000259" key="3">
    <source>
        <dbReference type="SMART" id="SM00278"/>
    </source>
</evidence>
<dbReference type="NCBIfam" id="TIGR00426">
    <property type="entry name" value="competence protein ComEA helix-hairpin-helix repeat region"/>
    <property type="match status" value="1"/>
</dbReference>
<keyword evidence="2" id="KW-0472">Membrane</keyword>
<dbReference type="Proteomes" id="UP000552038">
    <property type="component" value="Unassembled WGS sequence"/>
</dbReference>
<dbReference type="PANTHER" id="PTHR21180:SF32">
    <property type="entry name" value="ENDONUCLEASE_EXONUCLEASE_PHOSPHATASE FAMILY DOMAIN-CONTAINING PROTEIN 1"/>
    <property type="match status" value="1"/>
</dbReference>
<dbReference type="SMART" id="SM00278">
    <property type="entry name" value="HhH1"/>
    <property type="match status" value="2"/>
</dbReference>
<comment type="caution">
    <text evidence="4">The sequence shown here is derived from an EMBL/GenBank/DDBJ whole genome shotgun (WGS) entry which is preliminary data.</text>
</comment>
<feature type="domain" description="Helix-hairpin-helix DNA-binding motif class 1" evidence="3">
    <location>
        <begin position="203"/>
        <end position="222"/>
    </location>
</feature>
<dbReference type="EMBL" id="JABFOR010000003">
    <property type="protein sequence ID" value="NOJ69786.1"/>
    <property type="molecule type" value="Genomic_DNA"/>
</dbReference>
<dbReference type="GO" id="GO:0006281">
    <property type="term" value="P:DNA repair"/>
    <property type="evidence" value="ECO:0007669"/>
    <property type="project" value="InterPro"/>
</dbReference>
<dbReference type="InterPro" id="IPR051675">
    <property type="entry name" value="Endo/Exo/Phosphatase_dom_1"/>
</dbReference>
<feature type="region of interest" description="Disordered" evidence="1">
    <location>
        <begin position="109"/>
        <end position="138"/>
    </location>
</feature>
<evidence type="ECO:0000313" key="4">
    <source>
        <dbReference type="EMBL" id="NOJ69786.1"/>
    </source>
</evidence>
<dbReference type="Gene3D" id="1.10.150.320">
    <property type="entry name" value="Photosystem II 12 kDa extrinsic protein"/>
    <property type="match status" value="1"/>
</dbReference>
<gene>
    <name evidence="4" type="ORF">HMI46_04365</name>
</gene>
<organism evidence="4 5">
    <name type="scientific">Paenibacillus alvei</name>
    <name type="common">Bacillus alvei</name>
    <dbReference type="NCBI Taxonomy" id="44250"/>
    <lineage>
        <taxon>Bacteria</taxon>
        <taxon>Bacillati</taxon>
        <taxon>Bacillota</taxon>
        <taxon>Bacilli</taxon>
        <taxon>Bacillales</taxon>
        <taxon>Paenibacillaceae</taxon>
        <taxon>Paenibacillus</taxon>
    </lineage>
</organism>
<keyword evidence="2" id="KW-1133">Transmembrane helix</keyword>
<dbReference type="InterPro" id="IPR003583">
    <property type="entry name" value="Hlx-hairpin-Hlx_DNA-bd_motif"/>
</dbReference>
<dbReference type="Pfam" id="PF12836">
    <property type="entry name" value="HHH_3"/>
    <property type="match status" value="1"/>
</dbReference>
<dbReference type="GO" id="GO:0003677">
    <property type="term" value="F:DNA binding"/>
    <property type="evidence" value="ECO:0007669"/>
    <property type="project" value="InterPro"/>
</dbReference>
<dbReference type="InterPro" id="IPR004509">
    <property type="entry name" value="Competence_ComEA_HhH"/>
</dbReference>
<evidence type="ECO:0000313" key="5">
    <source>
        <dbReference type="Proteomes" id="UP000552038"/>
    </source>
</evidence>
<feature type="transmembrane region" description="Helical" evidence="2">
    <location>
        <begin position="33"/>
        <end position="52"/>
    </location>
</feature>
<protein>
    <submittedName>
        <fullName evidence="4">Helix-hairpin-helix domain-containing protein</fullName>
    </submittedName>
</protein>
<accession>A0AAP7DHM7</accession>
<dbReference type="SUPFAM" id="SSF47781">
    <property type="entry name" value="RuvA domain 2-like"/>
    <property type="match status" value="1"/>
</dbReference>
<keyword evidence="2" id="KW-0812">Transmembrane</keyword>
<feature type="compositionally biased region" description="Polar residues" evidence="1">
    <location>
        <begin position="121"/>
        <end position="133"/>
    </location>
</feature>
<dbReference type="InterPro" id="IPR010994">
    <property type="entry name" value="RuvA_2-like"/>
</dbReference>
<dbReference type="PANTHER" id="PTHR21180">
    <property type="entry name" value="ENDONUCLEASE/EXONUCLEASE/PHOSPHATASE FAMILY DOMAIN-CONTAINING PROTEIN 1"/>
    <property type="match status" value="1"/>
</dbReference>
<evidence type="ECO:0000256" key="2">
    <source>
        <dbReference type="SAM" id="Phobius"/>
    </source>
</evidence>
<feature type="domain" description="Helix-hairpin-helix DNA-binding motif class 1" evidence="3">
    <location>
        <begin position="173"/>
        <end position="192"/>
    </location>
</feature>
<reference evidence="4 5" key="1">
    <citation type="submission" date="2020-05" db="EMBL/GenBank/DDBJ databases">
        <title>Whole genome sequencing and identification of novel metabolites from Paenibacillus alvei strain JR949.</title>
        <authorList>
            <person name="Rajendhran J."/>
            <person name="Sree Pranav P."/>
            <person name="Mahalakshmi B."/>
            <person name="Karthikeyan R."/>
        </authorList>
    </citation>
    <scope>NUCLEOTIDE SEQUENCE [LARGE SCALE GENOMIC DNA]</scope>
    <source>
        <strain evidence="4 5">JR949</strain>
    </source>
</reference>
<evidence type="ECO:0000256" key="1">
    <source>
        <dbReference type="SAM" id="MobiDB-lite"/>
    </source>
</evidence>
<name>A0AAP7DHM7_PAEAL</name>